<reference evidence="1" key="1">
    <citation type="submission" date="2020-08" db="EMBL/GenBank/DDBJ databases">
        <title>Genome sequencing and assembly of the red palm weevil Rhynchophorus ferrugineus.</title>
        <authorList>
            <person name="Dias G.B."/>
            <person name="Bergman C.M."/>
            <person name="Manee M."/>
        </authorList>
    </citation>
    <scope>NUCLEOTIDE SEQUENCE</scope>
    <source>
        <strain evidence="1">AA-2017</strain>
        <tissue evidence="1">Whole larva</tissue>
    </source>
</reference>
<dbReference type="AlphaFoldDB" id="A0A834HUH0"/>
<keyword evidence="2" id="KW-1185">Reference proteome</keyword>
<organism evidence="1 2">
    <name type="scientific">Rhynchophorus ferrugineus</name>
    <name type="common">Red palm weevil</name>
    <name type="synonym">Curculio ferrugineus</name>
    <dbReference type="NCBI Taxonomy" id="354439"/>
    <lineage>
        <taxon>Eukaryota</taxon>
        <taxon>Metazoa</taxon>
        <taxon>Ecdysozoa</taxon>
        <taxon>Arthropoda</taxon>
        <taxon>Hexapoda</taxon>
        <taxon>Insecta</taxon>
        <taxon>Pterygota</taxon>
        <taxon>Neoptera</taxon>
        <taxon>Endopterygota</taxon>
        <taxon>Coleoptera</taxon>
        <taxon>Polyphaga</taxon>
        <taxon>Cucujiformia</taxon>
        <taxon>Curculionidae</taxon>
        <taxon>Dryophthorinae</taxon>
        <taxon>Rhynchophorus</taxon>
    </lineage>
</organism>
<comment type="caution">
    <text evidence="1">The sequence shown here is derived from an EMBL/GenBank/DDBJ whole genome shotgun (WGS) entry which is preliminary data.</text>
</comment>
<evidence type="ECO:0000313" key="2">
    <source>
        <dbReference type="Proteomes" id="UP000625711"/>
    </source>
</evidence>
<proteinExistence type="predicted"/>
<dbReference type="EMBL" id="JAACXV010014403">
    <property type="protein sequence ID" value="KAF7267608.1"/>
    <property type="molecule type" value="Genomic_DNA"/>
</dbReference>
<name>A0A834HUH0_RHYFE</name>
<accession>A0A834HUH0</accession>
<gene>
    <name evidence="1" type="ORF">GWI33_019187</name>
</gene>
<evidence type="ECO:0000313" key="1">
    <source>
        <dbReference type="EMBL" id="KAF7267608.1"/>
    </source>
</evidence>
<protein>
    <submittedName>
        <fullName evidence="1">Uncharacterized protein</fullName>
    </submittedName>
</protein>
<dbReference type="Proteomes" id="UP000625711">
    <property type="component" value="Unassembled WGS sequence"/>
</dbReference>
<sequence length="76" mass="8273">MPLPPDISSTHQPYFNGRQIRIFIFSSVSSNKQKVAVLSAKTTINIKENHSLTGAPLLGYAKLATSFTVEPLDVAN</sequence>